<dbReference type="Pfam" id="PF04185">
    <property type="entry name" value="Phosphoesterase"/>
    <property type="match status" value="1"/>
</dbReference>
<evidence type="ECO:0000313" key="3">
    <source>
        <dbReference type="Proteomes" id="UP000016923"/>
    </source>
</evidence>
<dbReference type="InterPro" id="IPR017850">
    <property type="entry name" value="Alkaline_phosphatase_core_sf"/>
</dbReference>
<dbReference type="VEuPathDB" id="FungiDB:F503_00784"/>
<evidence type="ECO:0000256" key="1">
    <source>
        <dbReference type="ARBA" id="ARBA00022801"/>
    </source>
</evidence>
<dbReference type="Gene3D" id="3.40.720.10">
    <property type="entry name" value="Alkaline Phosphatase, subunit A"/>
    <property type="match status" value="2"/>
</dbReference>
<dbReference type="FunFam" id="3.40.720.10:FF:000052">
    <property type="entry name" value="Phosphatidylglycerol specific phospholipase, putative"/>
    <property type="match status" value="1"/>
</dbReference>
<accession>S3C7S6</accession>
<dbReference type="InterPro" id="IPR007312">
    <property type="entry name" value="Phosphoesterase"/>
</dbReference>
<dbReference type="SUPFAM" id="SSF53649">
    <property type="entry name" value="Alkaline phosphatase-like"/>
    <property type="match status" value="1"/>
</dbReference>
<dbReference type="Proteomes" id="UP000016923">
    <property type="component" value="Unassembled WGS sequence"/>
</dbReference>
<dbReference type="PANTHER" id="PTHR31956">
    <property type="entry name" value="NON-SPECIFIC PHOSPHOLIPASE C4-RELATED"/>
    <property type="match status" value="1"/>
</dbReference>
<dbReference type="eggNOG" id="ENOG502SMCI">
    <property type="taxonomic scope" value="Eukaryota"/>
</dbReference>
<dbReference type="STRING" id="1262450.S3C7S6"/>
<dbReference type="GO" id="GO:0009395">
    <property type="term" value="P:phospholipid catabolic process"/>
    <property type="evidence" value="ECO:0007669"/>
    <property type="project" value="TreeGrafter"/>
</dbReference>
<keyword evidence="1" id="KW-0378">Hydrolase</keyword>
<evidence type="ECO:0000313" key="2">
    <source>
        <dbReference type="EMBL" id="EPE08001.1"/>
    </source>
</evidence>
<dbReference type="PANTHER" id="PTHR31956:SF24">
    <property type="entry name" value="PHOSPHOESTERASE SUPERFAMILY PROTEIN (AFU_ORTHOLOGUE AFUA_1G17590)"/>
    <property type="match status" value="1"/>
</dbReference>
<proteinExistence type="predicted"/>
<sequence>MAMATPWSCVFSRTDCRDQHATVGCRGEVQKEGVCTSACSKYLRERVCRGKTPPSVPTYDTLLPTEKMVSASLKSVVLLAAVAAAKSGGNKCSSGKAAIDNMKAHIKNVVLLVMENRSFDNILGGQTLKGLDNPYHKGPFCNPYNLTNPAGGEYCGVSRDYDSIADDPDHAVYGNNIEFYGTFNPSNEEILSGKLVADQKGFVHEQLRLYDAGVNQTTLSEQVMNFYAEEQVPVLTSLVQNFVTFNYWHSSIPGPTDPNRMSIVAGSSFGHGTNDAQFSDRGFNETGIFQSLTERGYDWRNYHDPVGGTGPEASWFQWTFDSGNDDKIVDIDQFYTDAAAGALPSFSIINPSCCGEDTTSMHPTGLVSLGEGLIKDVYDALRASPQWEETLFILTYDESGGFYDHVAPSLAPRPDNLTYTATTPAGEDYTFNFDRLGGRMPTFLISPWVDKGFVEDLGVNSAGETVSYSATSILRTLGYLFDIEPYNPRVEWSPSFEKLFNTKVRETVDQLPEADPFRLRPRWFRNRK</sequence>
<dbReference type="OrthoDB" id="5135119at2759"/>
<keyword evidence="3" id="KW-1185">Reference proteome</keyword>
<dbReference type="AlphaFoldDB" id="S3C7S6"/>
<name>S3C7S6_OPHP1</name>
<dbReference type="EMBL" id="KE148149">
    <property type="protein sequence ID" value="EPE08001.1"/>
    <property type="molecule type" value="Genomic_DNA"/>
</dbReference>
<protein>
    <submittedName>
        <fullName evidence="2">Phosphoesterase superfamily protein</fullName>
    </submittedName>
</protein>
<gene>
    <name evidence="2" type="ORF">F503_00784</name>
</gene>
<organism evidence="2 3">
    <name type="scientific">Ophiostoma piceae (strain UAMH 11346)</name>
    <name type="common">Sap stain fungus</name>
    <dbReference type="NCBI Taxonomy" id="1262450"/>
    <lineage>
        <taxon>Eukaryota</taxon>
        <taxon>Fungi</taxon>
        <taxon>Dikarya</taxon>
        <taxon>Ascomycota</taxon>
        <taxon>Pezizomycotina</taxon>
        <taxon>Sordariomycetes</taxon>
        <taxon>Sordariomycetidae</taxon>
        <taxon>Ophiostomatales</taxon>
        <taxon>Ophiostomataceae</taxon>
        <taxon>Ophiostoma</taxon>
    </lineage>
</organism>
<reference evidence="2 3" key="1">
    <citation type="journal article" date="2013" name="BMC Genomics">
        <title>The genome and transcriptome of the pine saprophyte Ophiostoma piceae, and a comparison with the bark beetle-associated pine pathogen Grosmannia clavigera.</title>
        <authorList>
            <person name="Haridas S."/>
            <person name="Wang Y."/>
            <person name="Lim L."/>
            <person name="Massoumi Alamouti S."/>
            <person name="Jackman S."/>
            <person name="Docking R."/>
            <person name="Robertson G."/>
            <person name="Birol I."/>
            <person name="Bohlmann J."/>
            <person name="Breuil C."/>
        </authorList>
    </citation>
    <scope>NUCLEOTIDE SEQUENCE [LARGE SCALE GENOMIC DNA]</scope>
    <source>
        <strain evidence="2 3">UAMH 11346</strain>
    </source>
</reference>
<dbReference type="HOGENOM" id="CLU_029943_0_0_1"/>
<dbReference type="GO" id="GO:0016788">
    <property type="term" value="F:hydrolase activity, acting on ester bonds"/>
    <property type="evidence" value="ECO:0007669"/>
    <property type="project" value="InterPro"/>
</dbReference>
<dbReference type="OMA" id="YNISWAY"/>